<dbReference type="Pfam" id="PF00528">
    <property type="entry name" value="BPD_transp_1"/>
    <property type="match status" value="1"/>
</dbReference>
<feature type="transmembrane region" description="Helical" evidence="7">
    <location>
        <begin position="263"/>
        <end position="283"/>
    </location>
</feature>
<evidence type="ECO:0000256" key="2">
    <source>
        <dbReference type="ARBA" id="ARBA00022448"/>
    </source>
</evidence>
<feature type="transmembrane region" description="Helical" evidence="7">
    <location>
        <begin position="72"/>
        <end position="92"/>
    </location>
</feature>
<dbReference type="PROSITE" id="PS50928">
    <property type="entry name" value="ABC_TM1"/>
    <property type="match status" value="1"/>
</dbReference>
<dbReference type="PANTHER" id="PTHR43005:SF1">
    <property type="entry name" value="SPERMIDINE_PUTRESCINE TRANSPORT SYSTEM PERMEASE PROTEIN"/>
    <property type="match status" value="1"/>
</dbReference>
<name>A0A3A1WNB3_9HYPH</name>
<evidence type="ECO:0000256" key="4">
    <source>
        <dbReference type="ARBA" id="ARBA00022692"/>
    </source>
</evidence>
<dbReference type="GO" id="GO:0055085">
    <property type="term" value="P:transmembrane transport"/>
    <property type="evidence" value="ECO:0007669"/>
    <property type="project" value="InterPro"/>
</dbReference>
<dbReference type="AlphaFoldDB" id="A0A3A1WNB3"/>
<dbReference type="Gene3D" id="1.10.3720.10">
    <property type="entry name" value="MetI-like"/>
    <property type="match status" value="1"/>
</dbReference>
<keyword evidence="10" id="KW-1185">Reference proteome</keyword>
<protein>
    <submittedName>
        <fullName evidence="9">Sugar ABC transporter permease</fullName>
    </submittedName>
</protein>
<keyword evidence="4 7" id="KW-0812">Transmembrane</keyword>
<comment type="caution">
    <text evidence="9">The sequence shown here is derived from an EMBL/GenBank/DDBJ whole genome shotgun (WGS) entry which is preliminary data.</text>
</comment>
<comment type="similarity">
    <text evidence="7">Belongs to the binding-protein-dependent transport system permease family.</text>
</comment>
<organism evidence="9 10">
    <name type="scientific">Aureimonas flava</name>
    <dbReference type="NCBI Taxonomy" id="2320271"/>
    <lineage>
        <taxon>Bacteria</taxon>
        <taxon>Pseudomonadati</taxon>
        <taxon>Pseudomonadota</taxon>
        <taxon>Alphaproteobacteria</taxon>
        <taxon>Hyphomicrobiales</taxon>
        <taxon>Aurantimonadaceae</taxon>
        <taxon>Aureimonas</taxon>
    </lineage>
</organism>
<gene>
    <name evidence="9" type="ORF">D3218_17685</name>
</gene>
<evidence type="ECO:0000313" key="10">
    <source>
        <dbReference type="Proteomes" id="UP000265750"/>
    </source>
</evidence>
<keyword evidence="3" id="KW-1003">Cell membrane</keyword>
<keyword evidence="5 7" id="KW-1133">Transmembrane helix</keyword>
<dbReference type="PANTHER" id="PTHR43005">
    <property type="entry name" value="BLR7065 PROTEIN"/>
    <property type="match status" value="1"/>
</dbReference>
<evidence type="ECO:0000256" key="6">
    <source>
        <dbReference type="ARBA" id="ARBA00023136"/>
    </source>
</evidence>
<dbReference type="RefSeq" id="WP_119541405.1">
    <property type="nucleotide sequence ID" value="NZ_QYRN01000011.1"/>
</dbReference>
<feature type="transmembrane region" description="Helical" evidence="7">
    <location>
        <begin position="104"/>
        <end position="125"/>
    </location>
</feature>
<dbReference type="InterPro" id="IPR000515">
    <property type="entry name" value="MetI-like"/>
</dbReference>
<reference evidence="10" key="1">
    <citation type="submission" date="2018-09" db="EMBL/GenBank/DDBJ databases">
        <authorList>
            <person name="Tuo L."/>
        </authorList>
    </citation>
    <scope>NUCLEOTIDE SEQUENCE [LARGE SCALE GENOMIC DNA]</scope>
    <source>
        <strain evidence="10">M2BS4Y-1</strain>
    </source>
</reference>
<comment type="subcellular location">
    <subcellularLocation>
        <location evidence="1 7">Cell membrane</location>
        <topology evidence="1 7">Multi-pass membrane protein</topology>
    </subcellularLocation>
</comment>
<dbReference type="InterPro" id="IPR035906">
    <property type="entry name" value="MetI-like_sf"/>
</dbReference>
<accession>A0A3A1WNB3</accession>
<evidence type="ECO:0000256" key="3">
    <source>
        <dbReference type="ARBA" id="ARBA00022475"/>
    </source>
</evidence>
<dbReference type="Proteomes" id="UP000265750">
    <property type="component" value="Unassembled WGS sequence"/>
</dbReference>
<evidence type="ECO:0000256" key="7">
    <source>
        <dbReference type="RuleBase" id="RU363032"/>
    </source>
</evidence>
<feature type="transmembrane region" description="Helical" evidence="7">
    <location>
        <begin position="198"/>
        <end position="220"/>
    </location>
</feature>
<feature type="transmembrane region" description="Helical" evidence="7">
    <location>
        <begin position="12"/>
        <end position="32"/>
    </location>
</feature>
<dbReference type="CDD" id="cd06261">
    <property type="entry name" value="TM_PBP2"/>
    <property type="match status" value="1"/>
</dbReference>
<feature type="domain" description="ABC transmembrane type-1" evidence="8">
    <location>
        <begin position="67"/>
        <end position="279"/>
    </location>
</feature>
<keyword evidence="2 7" id="KW-0813">Transport</keyword>
<dbReference type="EMBL" id="QYRN01000011">
    <property type="protein sequence ID" value="RIX98212.1"/>
    <property type="molecule type" value="Genomic_DNA"/>
</dbReference>
<evidence type="ECO:0000259" key="8">
    <source>
        <dbReference type="PROSITE" id="PS50928"/>
    </source>
</evidence>
<proteinExistence type="inferred from homology"/>
<dbReference type="OrthoDB" id="7375219at2"/>
<keyword evidence="6 7" id="KW-0472">Membrane</keyword>
<evidence type="ECO:0000313" key="9">
    <source>
        <dbReference type="EMBL" id="RIX98212.1"/>
    </source>
</evidence>
<evidence type="ECO:0000256" key="5">
    <source>
        <dbReference type="ARBA" id="ARBA00022989"/>
    </source>
</evidence>
<sequence>MMRQDPIKHVFIWPAVIVVLLVSIFPLIYSLTTSFMSFRLVPPTPPRFVGLDNYWNLLQQPRFWTVVRTTSLIAFVSVALQYVIGFAIAMALNMKIPGERLFRVGFLLPMLLAPVAVALVARMMFHPTMGPLNQFTSLLGYPNIPFLTSEGWALGCIIAVEVWQWTPFVILLLLAGLQTLPEDVYEAAALENATPWQQFWGITFPMMLPISAAVVFVRLVESYKVMDTVFVMTGGGPGVSTETLTLFAYQEGFKKFNLGYTSALSFLFLIVITVIGTLYLAVLRPHLEKRR</sequence>
<evidence type="ECO:0000256" key="1">
    <source>
        <dbReference type="ARBA" id="ARBA00004651"/>
    </source>
</evidence>
<dbReference type="GO" id="GO:0005886">
    <property type="term" value="C:plasma membrane"/>
    <property type="evidence" value="ECO:0007669"/>
    <property type="project" value="UniProtKB-SubCell"/>
</dbReference>
<dbReference type="SUPFAM" id="SSF161098">
    <property type="entry name" value="MetI-like"/>
    <property type="match status" value="1"/>
</dbReference>